<accession>A0A0N4VRH0</accession>
<protein>
    <submittedName>
        <fullName evidence="1 3">Uncharacterized protein</fullName>
    </submittedName>
</protein>
<dbReference type="EMBL" id="UXUI01016817">
    <property type="protein sequence ID" value="VDD98015.1"/>
    <property type="molecule type" value="Genomic_DNA"/>
</dbReference>
<gene>
    <name evidence="1" type="ORF">EVEC_LOCUS12766</name>
</gene>
<evidence type="ECO:0000313" key="3">
    <source>
        <dbReference type="WBParaSite" id="EVEC_0001363901-mRNA-1"/>
    </source>
</evidence>
<sequence>MADGKANGSIIGWTAAIIVVVKLGWNVGAAVGVSGGGGGGGDGFRLVGWLACCGMHSGTRQE</sequence>
<name>A0A0N4VRH0_ENTVE</name>
<evidence type="ECO:0000313" key="1">
    <source>
        <dbReference type="EMBL" id="VDD98015.1"/>
    </source>
</evidence>
<organism evidence="3">
    <name type="scientific">Enterobius vermicularis</name>
    <name type="common">Human pinworm</name>
    <dbReference type="NCBI Taxonomy" id="51028"/>
    <lineage>
        <taxon>Eukaryota</taxon>
        <taxon>Metazoa</taxon>
        <taxon>Ecdysozoa</taxon>
        <taxon>Nematoda</taxon>
        <taxon>Chromadorea</taxon>
        <taxon>Rhabditida</taxon>
        <taxon>Spirurina</taxon>
        <taxon>Oxyuridomorpha</taxon>
        <taxon>Oxyuroidea</taxon>
        <taxon>Oxyuridae</taxon>
        <taxon>Enterobius</taxon>
    </lineage>
</organism>
<keyword evidence="2" id="KW-1185">Reference proteome</keyword>
<reference evidence="3" key="1">
    <citation type="submission" date="2017-02" db="UniProtKB">
        <authorList>
            <consortium name="WormBaseParasite"/>
        </authorList>
    </citation>
    <scope>IDENTIFICATION</scope>
</reference>
<reference evidence="1 2" key="2">
    <citation type="submission" date="2018-10" db="EMBL/GenBank/DDBJ databases">
        <authorList>
            <consortium name="Pathogen Informatics"/>
        </authorList>
    </citation>
    <scope>NUCLEOTIDE SEQUENCE [LARGE SCALE GENOMIC DNA]</scope>
</reference>
<dbReference type="AlphaFoldDB" id="A0A0N4VRH0"/>
<dbReference type="Proteomes" id="UP000274131">
    <property type="component" value="Unassembled WGS sequence"/>
</dbReference>
<evidence type="ECO:0000313" key="2">
    <source>
        <dbReference type="Proteomes" id="UP000274131"/>
    </source>
</evidence>
<proteinExistence type="predicted"/>
<dbReference type="WBParaSite" id="EVEC_0001363901-mRNA-1">
    <property type="protein sequence ID" value="EVEC_0001363901-mRNA-1"/>
    <property type="gene ID" value="EVEC_0001363901"/>
</dbReference>